<dbReference type="FunFam" id="2.60.40.10:FF:000027">
    <property type="entry name" value="receptor-type tyrosine-protein phosphatase delta isoform X1"/>
    <property type="match status" value="1"/>
</dbReference>
<dbReference type="Gene3D" id="3.90.190.10">
    <property type="entry name" value="Protein tyrosine phosphatase superfamily"/>
    <property type="match status" value="2"/>
</dbReference>
<dbReference type="GO" id="GO:0030672">
    <property type="term" value="C:synaptic vesicle membrane"/>
    <property type="evidence" value="ECO:0007669"/>
    <property type="project" value="UniProtKB-SubCell"/>
</dbReference>
<keyword evidence="16 30" id="KW-1133">Transmembrane helix</keyword>
<keyword evidence="20 37" id="KW-0675">Receptor</keyword>
<dbReference type="Gene3D" id="2.60.40.10">
    <property type="entry name" value="Immunoglobulins"/>
    <property type="match status" value="7"/>
</dbReference>
<evidence type="ECO:0000256" key="20">
    <source>
        <dbReference type="ARBA" id="ARBA00023170"/>
    </source>
</evidence>
<evidence type="ECO:0000259" key="34">
    <source>
        <dbReference type="PROSITE" id="PS50835"/>
    </source>
</evidence>
<feature type="domain" description="Tyrosine-protein phosphatase" evidence="32">
    <location>
        <begin position="981"/>
        <end position="1236"/>
    </location>
</feature>
<evidence type="ECO:0000256" key="27">
    <source>
        <dbReference type="ARBA" id="ARBA00051722"/>
    </source>
</evidence>
<dbReference type="FunFam" id="3.90.190.10:FF:000001">
    <property type="entry name" value="Receptor-type tyrosine-protein phosphatase F isoform A"/>
    <property type="match status" value="1"/>
</dbReference>
<dbReference type="InterPro" id="IPR003961">
    <property type="entry name" value="FN3_dom"/>
</dbReference>
<dbReference type="FunFam" id="2.60.40.10:FF:000036">
    <property type="entry name" value="receptor-type tyrosine-protein phosphatase delta isoform X1"/>
    <property type="match status" value="1"/>
</dbReference>
<evidence type="ECO:0000256" key="26">
    <source>
        <dbReference type="ARBA" id="ARBA00034105"/>
    </source>
</evidence>
<dbReference type="SMART" id="SM00404">
    <property type="entry name" value="PTPc_motif"/>
    <property type="match status" value="2"/>
</dbReference>
<dbReference type="EC" id="3.1.3.48" evidence="7"/>
<dbReference type="FunFam" id="2.60.40.10:FF:000023">
    <property type="entry name" value="receptor-type tyrosine-protein phosphatase delta isoform X2"/>
    <property type="match status" value="1"/>
</dbReference>
<dbReference type="SMART" id="SM00194">
    <property type="entry name" value="PTPc"/>
    <property type="match status" value="2"/>
</dbReference>
<comment type="catalytic activity">
    <reaction evidence="27">
        <text>O-phospho-L-tyrosyl-[protein] + H2O = L-tyrosyl-[protein] + phosphate</text>
        <dbReference type="Rhea" id="RHEA:10684"/>
        <dbReference type="Rhea" id="RHEA-COMP:10136"/>
        <dbReference type="Rhea" id="RHEA-COMP:20101"/>
        <dbReference type="ChEBI" id="CHEBI:15377"/>
        <dbReference type="ChEBI" id="CHEBI:43474"/>
        <dbReference type="ChEBI" id="CHEBI:46858"/>
        <dbReference type="ChEBI" id="CHEBI:61978"/>
        <dbReference type="EC" id="3.1.3.48"/>
    </reaction>
</comment>
<feature type="domain" description="Fibronectin type-III" evidence="35">
    <location>
        <begin position="531"/>
        <end position="624"/>
    </location>
</feature>
<dbReference type="SMART" id="SM00408">
    <property type="entry name" value="IGc2"/>
    <property type="match status" value="3"/>
</dbReference>
<evidence type="ECO:0000313" key="36">
    <source>
        <dbReference type="Proteomes" id="UP000695023"/>
    </source>
</evidence>
<evidence type="ECO:0000256" key="21">
    <source>
        <dbReference type="ARBA" id="ARBA00023180"/>
    </source>
</evidence>
<dbReference type="InterPro" id="IPR050713">
    <property type="entry name" value="RTP_Phos/Ushers"/>
</dbReference>
<dbReference type="GO" id="GO:0005886">
    <property type="term" value="C:plasma membrane"/>
    <property type="evidence" value="ECO:0007669"/>
    <property type="project" value="UniProtKB-SubCell"/>
</dbReference>
<keyword evidence="36" id="KW-1185">Reference proteome</keyword>
<feature type="domain" description="Tyrosine-protein phosphatase" evidence="32">
    <location>
        <begin position="1268"/>
        <end position="1527"/>
    </location>
</feature>
<evidence type="ECO:0000256" key="17">
    <source>
        <dbReference type="ARBA" id="ARBA00023018"/>
    </source>
</evidence>
<evidence type="ECO:0000256" key="13">
    <source>
        <dbReference type="ARBA" id="ARBA00022737"/>
    </source>
</evidence>
<feature type="chain" id="PRO_5041370133" description="Receptor-type tyrosine-protein phosphatase S" evidence="31">
    <location>
        <begin position="34"/>
        <end position="1536"/>
    </location>
</feature>
<dbReference type="FunFam" id="2.60.40.10:FF:000068">
    <property type="entry name" value="receptor-type tyrosine-protein phosphatase delta isoform X1"/>
    <property type="match status" value="1"/>
</dbReference>
<dbReference type="FunFam" id="3.90.190.10:FF:000002">
    <property type="entry name" value="receptor-type tyrosine-protein phosphatase delta isoform X2"/>
    <property type="match status" value="1"/>
</dbReference>
<dbReference type="PANTHER" id="PTHR46957">
    <property type="entry name" value="CYTOKINE RECEPTOR"/>
    <property type="match status" value="1"/>
</dbReference>
<dbReference type="RefSeq" id="XP_013768783.1">
    <property type="nucleotide sequence ID" value="XM_013913329.1"/>
</dbReference>
<dbReference type="CDD" id="cd05739">
    <property type="entry name" value="IgI_3_RPTP_IIa_LAR_like"/>
    <property type="match status" value="1"/>
</dbReference>
<dbReference type="Pfam" id="PF13927">
    <property type="entry name" value="Ig_3"/>
    <property type="match status" value="2"/>
</dbReference>
<dbReference type="InterPro" id="IPR029021">
    <property type="entry name" value="Prot-tyrosine_phosphatase-like"/>
</dbReference>
<keyword evidence="8" id="KW-1003">Cell membrane</keyword>
<reference evidence="37" key="1">
    <citation type="submission" date="2025-08" db="UniProtKB">
        <authorList>
            <consortium name="RefSeq"/>
        </authorList>
    </citation>
    <scope>IDENTIFICATION</scope>
</reference>
<protein>
    <recommendedName>
        <fullName evidence="28">Receptor-type tyrosine-protein phosphatase S</fullName>
        <ecNumber evidence="7">3.1.3.48</ecNumber>
    </recommendedName>
</protein>
<dbReference type="PANTHER" id="PTHR46957:SF6">
    <property type="entry name" value="PROTEIN-TYROSINE-PHOSPHATASE"/>
    <property type="match status" value="1"/>
</dbReference>
<evidence type="ECO:0000256" key="12">
    <source>
        <dbReference type="ARBA" id="ARBA00022729"/>
    </source>
</evidence>
<dbReference type="CDD" id="cd05738">
    <property type="entry name" value="IgI_2_RPTP_IIa_LAR_like"/>
    <property type="match status" value="1"/>
</dbReference>
<evidence type="ECO:0000256" key="19">
    <source>
        <dbReference type="ARBA" id="ARBA00023157"/>
    </source>
</evidence>
<evidence type="ECO:0000256" key="31">
    <source>
        <dbReference type="SAM" id="SignalP"/>
    </source>
</evidence>
<evidence type="ECO:0000256" key="3">
    <source>
        <dbReference type="ARBA" id="ARBA00004484"/>
    </source>
</evidence>
<organism evidence="36 37">
    <name type="scientific">Pundamilia nyererei</name>
    <dbReference type="NCBI Taxonomy" id="303518"/>
    <lineage>
        <taxon>Eukaryota</taxon>
        <taxon>Metazoa</taxon>
        <taxon>Chordata</taxon>
        <taxon>Craniata</taxon>
        <taxon>Vertebrata</taxon>
        <taxon>Euteleostomi</taxon>
        <taxon>Actinopterygii</taxon>
        <taxon>Neopterygii</taxon>
        <taxon>Teleostei</taxon>
        <taxon>Neoteleostei</taxon>
        <taxon>Acanthomorphata</taxon>
        <taxon>Ovalentaria</taxon>
        <taxon>Cichlomorphae</taxon>
        <taxon>Cichliformes</taxon>
        <taxon>Cichlidae</taxon>
        <taxon>African cichlids</taxon>
        <taxon>Pseudocrenilabrinae</taxon>
        <taxon>Haplochromini</taxon>
        <taxon>Pundamilia</taxon>
    </lineage>
</organism>
<dbReference type="SUPFAM" id="SSF48726">
    <property type="entry name" value="Immunoglobulin"/>
    <property type="match status" value="3"/>
</dbReference>
<feature type="signal peptide" evidence="31">
    <location>
        <begin position="1"/>
        <end position="33"/>
    </location>
</feature>
<evidence type="ECO:0000256" key="6">
    <source>
        <dbReference type="ARBA" id="ARBA00010504"/>
    </source>
</evidence>
<evidence type="ECO:0000259" key="35">
    <source>
        <dbReference type="PROSITE" id="PS50853"/>
    </source>
</evidence>
<keyword evidence="19" id="KW-1015">Disulfide bond</keyword>
<keyword evidence="10" id="KW-0358">Heparin-binding</keyword>
<evidence type="ECO:0000259" key="32">
    <source>
        <dbReference type="PROSITE" id="PS50055"/>
    </source>
</evidence>
<keyword evidence="13" id="KW-0677">Repeat</keyword>
<keyword evidence="14" id="KW-0378">Hydrolase</keyword>
<dbReference type="InterPro" id="IPR003598">
    <property type="entry name" value="Ig_sub2"/>
</dbReference>
<dbReference type="SMART" id="SM00060">
    <property type="entry name" value="FN3"/>
    <property type="match status" value="4"/>
</dbReference>
<keyword evidence="12 31" id="KW-0732">Signal</keyword>
<feature type="domain" description="Fibronectin type-III" evidence="35">
    <location>
        <begin position="338"/>
        <end position="428"/>
    </location>
</feature>
<dbReference type="InterPro" id="IPR036116">
    <property type="entry name" value="FN3_sf"/>
</dbReference>
<dbReference type="InterPro" id="IPR000387">
    <property type="entry name" value="Tyr_Pase_dom"/>
</dbReference>
<dbReference type="InterPro" id="IPR003599">
    <property type="entry name" value="Ig_sub"/>
</dbReference>
<keyword evidence="24" id="KW-0968">Cytoplasmic vesicle</keyword>
<evidence type="ECO:0000256" key="28">
    <source>
        <dbReference type="ARBA" id="ARBA00073611"/>
    </source>
</evidence>
<keyword evidence="21" id="KW-0325">Glycoprotein</keyword>
<feature type="region of interest" description="Disordered" evidence="29">
    <location>
        <begin position="906"/>
        <end position="926"/>
    </location>
</feature>
<dbReference type="Pfam" id="PF07679">
    <property type="entry name" value="I-set"/>
    <property type="match status" value="1"/>
</dbReference>
<dbReference type="GO" id="GO:0043204">
    <property type="term" value="C:perikaryon"/>
    <property type="evidence" value="ECO:0007669"/>
    <property type="project" value="UniProtKB-SubCell"/>
</dbReference>
<evidence type="ECO:0000256" key="24">
    <source>
        <dbReference type="ARBA" id="ARBA00023329"/>
    </source>
</evidence>
<accession>A0A9Y6JHI9</accession>
<dbReference type="InterPro" id="IPR000242">
    <property type="entry name" value="PTP_cat"/>
</dbReference>
<proteinExistence type="inferred from homology"/>
<dbReference type="InterPro" id="IPR003595">
    <property type="entry name" value="Tyr_Pase_cat"/>
</dbReference>
<keyword evidence="17" id="KW-0770">Synapse</keyword>
<feature type="domain" description="Ig-like" evidence="34">
    <location>
        <begin position="37"/>
        <end position="127"/>
    </location>
</feature>
<dbReference type="InterPro" id="IPR013783">
    <property type="entry name" value="Ig-like_fold"/>
</dbReference>
<dbReference type="CDD" id="cd00063">
    <property type="entry name" value="FN3"/>
    <property type="match status" value="4"/>
</dbReference>
<evidence type="ECO:0000256" key="4">
    <source>
        <dbReference type="ARBA" id="ARBA00004489"/>
    </source>
</evidence>
<dbReference type="Proteomes" id="UP000695023">
    <property type="component" value="Unplaced"/>
</dbReference>
<feature type="domain" description="Tyrosine specific protein phosphatases" evidence="33">
    <location>
        <begin position="1445"/>
        <end position="1518"/>
    </location>
</feature>
<evidence type="ECO:0000259" key="33">
    <source>
        <dbReference type="PROSITE" id="PS50056"/>
    </source>
</evidence>
<dbReference type="PROSITE" id="PS50055">
    <property type="entry name" value="TYR_PHOSPHATASE_PTP"/>
    <property type="match status" value="2"/>
</dbReference>
<dbReference type="CDD" id="cd14624">
    <property type="entry name" value="R-PTPc-D-1"/>
    <property type="match status" value="1"/>
</dbReference>
<dbReference type="PROSITE" id="PS50853">
    <property type="entry name" value="FN3"/>
    <property type="match status" value="4"/>
</dbReference>
<dbReference type="InterPro" id="IPR045905">
    <property type="entry name" value="R-PTP-delta_cat"/>
</dbReference>
<evidence type="ECO:0000256" key="15">
    <source>
        <dbReference type="ARBA" id="ARBA00022912"/>
    </source>
</evidence>
<dbReference type="FunFam" id="2.60.40.10:FF:000015">
    <property type="entry name" value="receptor-type tyrosine-protein phosphatase delta isoform X2"/>
    <property type="match status" value="1"/>
</dbReference>
<dbReference type="PROSITE" id="PS50835">
    <property type="entry name" value="IG_LIKE"/>
    <property type="match status" value="3"/>
</dbReference>
<dbReference type="GO" id="GO:0004725">
    <property type="term" value="F:protein tyrosine phosphatase activity"/>
    <property type="evidence" value="ECO:0007669"/>
    <property type="project" value="UniProtKB-EC"/>
</dbReference>
<dbReference type="GO" id="GO:0008201">
    <property type="term" value="F:heparin binding"/>
    <property type="evidence" value="ECO:0007669"/>
    <property type="project" value="UniProtKB-KW"/>
</dbReference>
<evidence type="ECO:0000256" key="25">
    <source>
        <dbReference type="ARBA" id="ARBA00034102"/>
    </source>
</evidence>
<feature type="domain" description="Ig-like" evidence="34">
    <location>
        <begin position="139"/>
        <end position="237"/>
    </location>
</feature>
<evidence type="ECO:0000256" key="22">
    <source>
        <dbReference type="ARBA" id="ARBA00023273"/>
    </source>
</evidence>
<dbReference type="InterPro" id="IPR036179">
    <property type="entry name" value="Ig-like_dom_sf"/>
</dbReference>
<keyword evidence="22" id="KW-0966">Cell projection</keyword>
<dbReference type="GeneID" id="102193494"/>
<feature type="domain" description="Ig-like" evidence="34">
    <location>
        <begin position="249"/>
        <end position="331"/>
    </location>
</feature>
<comment type="similarity">
    <text evidence="6">Belongs to the protein-tyrosine phosphatase family. Receptor class 2A subfamily.</text>
</comment>
<evidence type="ECO:0000256" key="18">
    <source>
        <dbReference type="ARBA" id="ARBA00023136"/>
    </source>
</evidence>
<dbReference type="SMART" id="SM00409">
    <property type="entry name" value="IG"/>
    <property type="match status" value="3"/>
</dbReference>
<evidence type="ECO:0000256" key="14">
    <source>
        <dbReference type="ARBA" id="ARBA00022801"/>
    </source>
</evidence>
<dbReference type="InterPro" id="IPR016130">
    <property type="entry name" value="Tyr_Pase_AS"/>
</dbReference>
<evidence type="ECO:0000256" key="30">
    <source>
        <dbReference type="SAM" id="Phobius"/>
    </source>
</evidence>
<dbReference type="GO" id="GO:0014069">
    <property type="term" value="C:postsynaptic density"/>
    <property type="evidence" value="ECO:0007669"/>
    <property type="project" value="UniProtKB-SubCell"/>
</dbReference>
<feature type="domain" description="Fibronectin type-III" evidence="35">
    <location>
        <begin position="626"/>
        <end position="712"/>
    </location>
</feature>
<dbReference type="GO" id="GO:0030426">
    <property type="term" value="C:growth cone"/>
    <property type="evidence" value="ECO:0007669"/>
    <property type="project" value="UniProtKB-SubCell"/>
</dbReference>
<dbReference type="FunFam" id="2.60.40.10:FF:000144">
    <property type="entry name" value="receptor-type tyrosine-protein phosphatase delta isoform X1"/>
    <property type="match status" value="1"/>
</dbReference>
<sequence length="1536" mass="172969">MLVPSCPTMRRARPTLLLPLLLVLGLLLHLADAQTPPKFLRTPNDQTGVQGGVASFICQATGDPRPKIVWNKKGKKVSNQRFEVIEFDDGSGSVLRIQPLRTPRDEAIYECVASNSVGETSATTRLTVLREDQLPPGFPTIDMGPQLKVVERTRTATMLCAASGNPDPDISWFKDFLPVNTSNNNGRIKQLRSESFGGTPIRGALQIEQSEESDQGKYECVATNNDGTRYSAPANLYVRELREVRRVPPRFSIPPTDNEIMPGGSVNITCVAVGSPMPYVKWMMGAEDLTPEDDMPIGRNVLELTDVRQSANYTCVAMSTLGVIEAAAQITVKALPKAPGIPVVEERTATSITLAWDSGNPEPISYYIIQHKSKYSDELYKEIDGVATTRYSVGGLSPYSDYEFRVVAVNNIGRGPPSESIEAKTAEQAPSTAPRQVRGHMMSATTAFIQWDEPEEANGQITGYRVYYTMDPSQHPNHWEKQIVRGSNIATIQGLIPNKTYYIKILAYTSVGDGPLSPDLQIIAKTGVPSQPTDFKGEAKSETSILLSWNAQTQTGQENQVTGYELLYRKRDDKEEKRVSFEPTTTYLLKDLKPFTTYTFRLAARSKHGVGAYTNEISAETPQTLFAKNFHVKAAMKSSVLLTWEIPDTYNPAQPFTILYDNGQSVEVDGKLTQKLITGLQPETQYSFLLTNRGNSAGGLQHRVSTMTAPDVLRTKPYLVDKTNSDGMVTVELPAVETSERVRGYYIVVVPLKKQRTGKFFKPWDSPDEMNLEELLKEINRTSRGLRFQRQAEPKAYIAAYFKDLPKQFTLGDGKIYGDFENKQLQNGQEYIFFVLAVLEMSENIMYATSPYSDSVVSADIDPQPIIDEEEGLIWVVGPVLAVVFIICIVIAILLYKSKPDRKRAESEARKGSLPNSKEMPLHHPTDPVELRRLNFQTPGSGAPSHPSNLHLSSMASHPPIPVMELADHLERLKANDNLKFSQEYESIDPGQQFTWEHSNLEVNKPKNRYANVIAYDHSRVLLSAIDGIPGSDYINSNYIDGYRKQNAYIATQGSLPETFGDFWRMLWEQRSATIVMMTKLEERSRVKCDQYWPTRGTETYGLIQVTLLDTVELATYCVRTFALFKNGSSEKREVRQFQFTAWPDHGVPEHPTPFLAFLRRVKACNPPDAGPMVVHCSAGVGRTGCFIVIDAMLERIKHEKTVDIYGHVTLMRAQRNYMVQTEDQYVFIHDALQEAVNCGTTEVPARNLYAYIQKLTQIEGGENVTGMELEFKRLANTKAHTSRFISANLPCNKFKNRLVNIMPYESTRVCLQPIRGVEGSDYINASFIDGYRQQKAYIATQGPLAETTEDFWRMLWEHNSTIVVMLTKLREMGREKCHQYWPAERSARYQYFVVDPMAEYNMPQYILREFKVTDARDGQSRTVRQFQFTDWPEQGVPKSGEGFIDFIGQVHKTKEQFGQDGPISVHCSAGVGRTGVFITLSIVLERMRYEGVVDIFQTVKMLRTQRPAMVQTEDQYQFCYRAGLEYLGSFDHYAT</sequence>
<evidence type="ECO:0000256" key="8">
    <source>
        <dbReference type="ARBA" id="ARBA00022475"/>
    </source>
</evidence>
<evidence type="ECO:0000313" key="37">
    <source>
        <dbReference type="RefSeq" id="XP_013768783.1"/>
    </source>
</evidence>
<evidence type="ECO:0000256" key="7">
    <source>
        <dbReference type="ARBA" id="ARBA00013064"/>
    </source>
</evidence>
<keyword evidence="9" id="KW-0771">Synaptosome</keyword>
<feature type="domain" description="Tyrosine specific protein phosphatases" evidence="33">
    <location>
        <begin position="1156"/>
        <end position="1227"/>
    </location>
</feature>
<gene>
    <name evidence="37" type="primary">LOC102193494</name>
</gene>
<dbReference type="PROSITE" id="PS00383">
    <property type="entry name" value="TYR_PHOSPHATASE_1"/>
    <property type="match status" value="2"/>
</dbReference>
<dbReference type="Pfam" id="PF00102">
    <property type="entry name" value="Y_phosphatase"/>
    <property type="match status" value="2"/>
</dbReference>
<keyword evidence="11 30" id="KW-0812">Transmembrane</keyword>
<feature type="region of interest" description="Disordered" evidence="29">
    <location>
        <begin position="418"/>
        <end position="437"/>
    </location>
</feature>
<evidence type="ECO:0000256" key="9">
    <source>
        <dbReference type="ARBA" id="ARBA00022599"/>
    </source>
</evidence>
<evidence type="ECO:0000256" key="5">
    <source>
        <dbReference type="ARBA" id="ARBA00004624"/>
    </source>
</evidence>
<evidence type="ECO:0000256" key="23">
    <source>
        <dbReference type="ARBA" id="ARBA00023319"/>
    </source>
</evidence>
<feature type="transmembrane region" description="Helical" evidence="30">
    <location>
        <begin position="873"/>
        <end position="896"/>
    </location>
</feature>
<dbReference type="InterPro" id="IPR007110">
    <property type="entry name" value="Ig-like_dom"/>
</dbReference>
<dbReference type="PROSITE" id="PS50056">
    <property type="entry name" value="TYR_PHOSPHATASE_2"/>
    <property type="match status" value="2"/>
</dbReference>
<comment type="subcellular location">
    <subcellularLocation>
        <location evidence="1">Cell membrane</location>
        <topology evidence="1">Single-pass type I membrane protein</topology>
    </subcellularLocation>
    <subcellularLocation>
        <location evidence="4">Cell projection</location>
        <location evidence="4">Axon</location>
    </subcellularLocation>
    <subcellularLocation>
        <location evidence="5">Cell projection</location>
        <location evidence="5">Growth cone</location>
    </subcellularLocation>
    <subcellularLocation>
        <location evidence="2">Cytoplasmic vesicle</location>
        <location evidence="2">Secretory vesicle</location>
        <location evidence="2">Synaptic vesicle membrane</location>
    </subcellularLocation>
    <subcellularLocation>
        <location evidence="3">Perikaryon</location>
    </subcellularLocation>
    <subcellularLocation>
        <location evidence="26">Postsynaptic density</location>
    </subcellularLocation>
    <subcellularLocation>
        <location evidence="25">Synapse</location>
        <location evidence="25">Synaptosome</location>
    </subcellularLocation>
</comment>
<evidence type="ECO:0000256" key="10">
    <source>
        <dbReference type="ARBA" id="ARBA00022674"/>
    </source>
</evidence>
<name>A0A9Y6JHI9_9CICH</name>
<dbReference type="PRINTS" id="PR00700">
    <property type="entry name" value="PRTYPHPHTASE"/>
</dbReference>
<dbReference type="FunFam" id="2.60.40.10:FF:000010">
    <property type="entry name" value="receptor-type tyrosine-protein phosphatase delta isoform X1"/>
    <property type="match status" value="1"/>
</dbReference>
<keyword evidence="18 30" id="KW-0472">Membrane</keyword>
<dbReference type="InterPro" id="IPR013098">
    <property type="entry name" value="Ig_I-set"/>
</dbReference>
<dbReference type="SUPFAM" id="SSF49265">
    <property type="entry name" value="Fibronectin type III"/>
    <property type="match status" value="2"/>
</dbReference>
<evidence type="ECO:0000256" key="16">
    <source>
        <dbReference type="ARBA" id="ARBA00022989"/>
    </source>
</evidence>
<dbReference type="SUPFAM" id="SSF52799">
    <property type="entry name" value="(Phosphotyrosine protein) phosphatases II"/>
    <property type="match status" value="2"/>
</dbReference>
<evidence type="ECO:0000256" key="29">
    <source>
        <dbReference type="SAM" id="MobiDB-lite"/>
    </source>
</evidence>
<evidence type="ECO:0000256" key="1">
    <source>
        <dbReference type="ARBA" id="ARBA00004251"/>
    </source>
</evidence>
<keyword evidence="23" id="KW-0393">Immunoglobulin domain</keyword>
<feature type="domain" description="Fibronectin type-III" evidence="35">
    <location>
        <begin position="433"/>
        <end position="529"/>
    </location>
</feature>
<evidence type="ECO:0000256" key="11">
    <source>
        <dbReference type="ARBA" id="ARBA00022692"/>
    </source>
</evidence>
<dbReference type="Pfam" id="PF00041">
    <property type="entry name" value="fn3"/>
    <property type="match status" value="4"/>
</dbReference>
<keyword evidence="15" id="KW-0904">Protein phosphatase</keyword>
<evidence type="ECO:0000256" key="2">
    <source>
        <dbReference type="ARBA" id="ARBA00004432"/>
    </source>
</evidence>